<dbReference type="PROSITE" id="PS50109">
    <property type="entry name" value="HIS_KIN"/>
    <property type="match status" value="1"/>
</dbReference>
<dbReference type="Gene3D" id="3.30.450.20">
    <property type="entry name" value="PAS domain"/>
    <property type="match status" value="1"/>
</dbReference>
<accession>A0A1G8YDE4</accession>
<evidence type="ECO:0000256" key="5">
    <source>
        <dbReference type="ARBA" id="ARBA00022679"/>
    </source>
</evidence>
<evidence type="ECO:0000256" key="3">
    <source>
        <dbReference type="ARBA" id="ARBA00012438"/>
    </source>
</evidence>
<evidence type="ECO:0000256" key="12">
    <source>
        <dbReference type="ARBA" id="ARBA00023136"/>
    </source>
</evidence>
<dbReference type="AlphaFoldDB" id="A0A1G8YDE4"/>
<dbReference type="InterPro" id="IPR036097">
    <property type="entry name" value="HisK_dim/P_sf"/>
</dbReference>
<dbReference type="InterPro" id="IPR005467">
    <property type="entry name" value="His_kinase_dom"/>
</dbReference>
<keyword evidence="18" id="KW-1185">Reference proteome</keyword>
<dbReference type="InterPro" id="IPR036890">
    <property type="entry name" value="HATPase_C_sf"/>
</dbReference>
<dbReference type="OrthoDB" id="9813151at2"/>
<dbReference type="GO" id="GO:0005524">
    <property type="term" value="F:ATP binding"/>
    <property type="evidence" value="ECO:0007669"/>
    <property type="project" value="UniProtKB-KW"/>
</dbReference>
<dbReference type="SMART" id="SM00388">
    <property type="entry name" value="HisKA"/>
    <property type="match status" value="1"/>
</dbReference>
<dbReference type="SMART" id="SM00387">
    <property type="entry name" value="HATPase_c"/>
    <property type="match status" value="1"/>
</dbReference>
<dbReference type="SUPFAM" id="SSF47384">
    <property type="entry name" value="Homodimeric domain of signal transducing histidine kinase"/>
    <property type="match status" value="1"/>
</dbReference>
<keyword evidence="10 13" id="KW-1133">Transmembrane helix</keyword>
<dbReference type="PROSITE" id="PS50112">
    <property type="entry name" value="PAS"/>
    <property type="match status" value="1"/>
</dbReference>
<dbReference type="SMART" id="SM00091">
    <property type="entry name" value="PAS"/>
    <property type="match status" value="1"/>
</dbReference>
<evidence type="ECO:0000256" key="13">
    <source>
        <dbReference type="SAM" id="Phobius"/>
    </source>
</evidence>
<dbReference type="InterPro" id="IPR050351">
    <property type="entry name" value="BphY/WalK/GraS-like"/>
</dbReference>
<keyword evidence="4" id="KW-0597">Phosphoprotein</keyword>
<keyword evidence="12 13" id="KW-0472">Membrane</keyword>
<evidence type="ECO:0000256" key="8">
    <source>
        <dbReference type="ARBA" id="ARBA00022777"/>
    </source>
</evidence>
<dbReference type="GO" id="GO:0007234">
    <property type="term" value="P:osmosensory signaling via phosphorelay pathway"/>
    <property type="evidence" value="ECO:0007669"/>
    <property type="project" value="TreeGrafter"/>
</dbReference>
<evidence type="ECO:0000256" key="9">
    <source>
        <dbReference type="ARBA" id="ARBA00022840"/>
    </source>
</evidence>
<dbReference type="InterPro" id="IPR035965">
    <property type="entry name" value="PAS-like_dom_sf"/>
</dbReference>
<feature type="transmembrane region" description="Helical" evidence="13">
    <location>
        <begin position="166"/>
        <end position="192"/>
    </location>
</feature>
<feature type="domain" description="HAMP" evidence="16">
    <location>
        <begin position="190"/>
        <end position="242"/>
    </location>
</feature>
<reference evidence="17 18" key="1">
    <citation type="submission" date="2016-10" db="EMBL/GenBank/DDBJ databases">
        <authorList>
            <person name="de Groot N.N."/>
        </authorList>
    </citation>
    <scope>NUCLEOTIDE SEQUENCE [LARGE SCALE GENOMIC DNA]</scope>
    <source>
        <strain evidence="17 18">DSM 25186</strain>
    </source>
</reference>
<dbReference type="SUPFAM" id="SSF158472">
    <property type="entry name" value="HAMP domain-like"/>
    <property type="match status" value="1"/>
</dbReference>
<dbReference type="GO" id="GO:0030295">
    <property type="term" value="F:protein kinase activator activity"/>
    <property type="evidence" value="ECO:0007669"/>
    <property type="project" value="TreeGrafter"/>
</dbReference>
<dbReference type="PRINTS" id="PR00344">
    <property type="entry name" value="BCTRLSENSOR"/>
</dbReference>
<dbReference type="InterPro" id="IPR004358">
    <property type="entry name" value="Sig_transdc_His_kin-like_C"/>
</dbReference>
<dbReference type="Gene3D" id="1.10.287.130">
    <property type="match status" value="1"/>
</dbReference>
<evidence type="ECO:0000313" key="18">
    <source>
        <dbReference type="Proteomes" id="UP000198510"/>
    </source>
</evidence>
<dbReference type="CDD" id="cd06225">
    <property type="entry name" value="HAMP"/>
    <property type="match status" value="1"/>
</dbReference>
<evidence type="ECO:0000313" key="17">
    <source>
        <dbReference type="EMBL" id="SDK00060.1"/>
    </source>
</evidence>
<dbReference type="Proteomes" id="UP000198510">
    <property type="component" value="Unassembled WGS sequence"/>
</dbReference>
<protein>
    <recommendedName>
        <fullName evidence="3">histidine kinase</fullName>
        <ecNumber evidence="3">2.7.13.3</ecNumber>
    </recommendedName>
</protein>
<name>A0A1G8YDE4_9BACT</name>
<proteinExistence type="predicted"/>
<evidence type="ECO:0000256" key="10">
    <source>
        <dbReference type="ARBA" id="ARBA00022989"/>
    </source>
</evidence>
<evidence type="ECO:0000259" key="16">
    <source>
        <dbReference type="PROSITE" id="PS50885"/>
    </source>
</evidence>
<dbReference type="InterPro" id="IPR000014">
    <property type="entry name" value="PAS"/>
</dbReference>
<organism evidence="17 18">
    <name type="scientific">Catalinimonas alkaloidigena</name>
    <dbReference type="NCBI Taxonomy" id="1075417"/>
    <lineage>
        <taxon>Bacteria</taxon>
        <taxon>Pseudomonadati</taxon>
        <taxon>Bacteroidota</taxon>
        <taxon>Cytophagia</taxon>
        <taxon>Cytophagales</taxon>
        <taxon>Catalimonadaceae</taxon>
        <taxon>Catalinimonas</taxon>
    </lineage>
</organism>
<dbReference type="GO" id="GO:0000155">
    <property type="term" value="F:phosphorelay sensor kinase activity"/>
    <property type="evidence" value="ECO:0007669"/>
    <property type="project" value="InterPro"/>
</dbReference>
<dbReference type="RefSeq" id="WP_089678809.1">
    <property type="nucleotide sequence ID" value="NZ_FNFO01000001.1"/>
</dbReference>
<evidence type="ECO:0000259" key="15">
    <source>
        <dbReference type="PROSITE" id="PS50112"/>
    </source>
</evidence>
<evidence type="ECO:0000256" key="2">
    <source>
        <dbReference type="ARBA" id="ARBA00004141"/>
    </source>
</evidence>
<dbReference type="InterPro" id="IPR003594">
    <property type="entry name" value="HATPase_dom"/>
</dbReference>
<keyword evidence="6 13" id="KW-0812">Transmembrane</keyword>
<keyword evidence="9" id="KW-0067">ATP-binding</keyword>
<dbReference type="PROSITE" id="PS50885">
    <property type="entry name" value="HAMP"/>
    <property type="match status" value="1"/>
</dbReference>
<feature type="domain" description="PAS" evidence="15">
    <location>
        <begin position="251"/>
        <end position="296"/>
    </location>
</feature>
<dbReference type="SMART" id="SM00304">
    <property type="entry name" value="HAMP"/>
    <property type="match status" value="1"/>
</dbReference>
<comment type="subcellular location">
    <subcellularLocation>
        <location evidence="2">Membrane</location>
        <topology evidence="2">Multi-pass membrane protein</topology>
    </subcellularLocation>
</comment>
<evidence type="ECO:0000256" key="4">
    <source>
        <dbReference type="ARBA" id="ARBA00022553"/>
    </source>
</evidence>
<evidence type="ECO:0000256" key="7">
    <source>
        <dbReference type="ARBA" id="ARBA00022741"/>
    </source>
</evidence>
<dbReference type="GO" id="GO:0016020">
    <property type="term" value="C:membrane"/>
    <property type="evidence" value="ECO:0007669"/>
    <property type="project" value="UniProtKB-SubCell"/>
</dbReference>
<keyword evidence="11" id="KW-0902">Two-component regulatory system</keyword>
<feature type="domain" description="Histidine kinase" evidence="14">
    <location>
        <begin position="386"/>
        <end position="602"/>
    </location>
</feature>
<evidence type="ECO:0000256" key="11">
    <source>
        <dbReference type="ARBA" id="ARBA00023012"/>
    </source>
</evidence>
<dbReference type="InterPro" id="IPR003661">
    <property type="entry name" value="HisK_dim/P_dom"/>
</dbReference>
<dbReference type="CDD" id="cd00082">
    <property type="entry name" value="HisKA"/>
    <property type="match status" value="1"/>
</dbReference>
<sequence>MKVKYKLFLALFFLFGVILLLGGVASHYLRWLARDAAAILQDNNRTLTYMRQIEEAVDAIQYRTLSAAVEARDVAPYFRAIATTMEAQRANLTEPGEKALSETLDQHLNQLSALYRTPDSLSLETFRRDVLPVIQQIKARTGSIYLINEQTLIRKNEQAAATAEKVVLYMGLFVSASIVIGLVFMIGLPVYISRPLETFDAAIRQVADGNYQIAIPVGSQDEYGALAASFNTMAAKLNEYEHSTLAKLLKEQKRLNALINQLDEVILGLDENKRVIFVNEHGLKLLHLQRHQLIGRYAPDLATNHPLLNSLIQELMIDFLPFEERRFKPLRVVEDNREKLFAKNVVDVVEKPTGESRKVLMGHVVILTDVTDFAEKDKAKTHFMATLSHELKTPVAAIQMILKLLHNEKSGALSENQRELLDTLAQNNDRIGRMINEILDLSQIESGTIEVLLTEVAVPELVERAVEGVRLFVQEKPLVLRQTLSPHLPTVKVDAHKTVWILNNFLTNAIRYAPAGSVLEVRAEQEGQRVKIAVVDQGRGISYENQKRIFQKFTRLVKTDPTGTGLGLAISKEFIEAMGGNIGVQSREGEGATFWITCPVAGFTKN</sequence>
<dbReference type="Pfam" id="PF02518">
    <property type="entry name" value="HATPase_c"/>
    <property type="match status" value="1"/>
</dbReference>
<dbReference type="PANTHER" id="PTHR42878">
    <property type="entry name" value="TWO-COMPONENT HISTIDINE KINASE"/>
    <property type="match status" value="1"/>
</dbReference>
<dbReference type="InterPro" id="IPR013767">
    <property type="entry name" value="PAS_fold"/>
</dbReference>
<evidence type="ECO:0000256" key="6">
    <source>
        <dbReference type="ARBA" id="ARBA00022692"/>
    </source>
</evidence>
<dbReference type="Pfam" id="PF00989">
    <property type="entry name" value="PAS"/>
    <property type="match status" value="1"/>
</dbReference>
<dbReference type="GO" id="GO:0006355">
    <property type="term" value="P:regulation of DNA-templated transcription"/>
    <property type="evidence" value="ECO:0007669"/>
    <property type="project" value="InterPro"/>
</dbReference>
<gene>
    <name evidence="17" type="ORF">SAMN05421823_101622</name>
</gene>
<keyword evidence="7" id="KW-0547">Nucleotide-binding</keyword>
<keyword evidence="5" id="KW-0808">Transferase</keyword>
<dbReference type="Gene3D" id="6.10.340.10">
    <property type="match status" value="1"/>
</dbReference>
<dbReference type="Gene3D" id="3.30.565.10">
    <property type="entry name" value="Histidine kinase-like ATPase, C-terminal domain"/>
    <property type="match status" value="1"/>
</dbReference>
<dbReference type="PANTHER" id="PTHR42878:SF7">
    <property type="entry name" value="SENSOR HISTIDINE KINASE GLRK"/>
    <property type="match status" value="1"/>
</dbReference>
<dbReference type="Pfam" id="PF00512">
    <property type="entry name" value="HisKA"/>
    <property type="match status" value="1"/>
</dbReference>
<dbReference type="GO" id="GO:0000156">
    <property type="term" value="F:phosphorelay response regulator activity"/>
    <property type="evidence" value="ECO:0007669"/>
    <property type="project" value="TreeGrafter"/>
</dbReference>
<comment type="catalytic activity">
    <reaction evidence="1">
        <text>ATP + protein L-histidine = ADP + protein N-phospho-L-histidine.</text>
        <dbReference type="EC" id="2.7.13.3"/>
    </reaction>
</comment>
<evidence type="ECO:0000259" key="14">
    <source>
        <dbReference type="PROSITE" id="PS50109"/>
    </source>
</evidence>
<dbReference type="InterPro" id="IPR003660">
    <property type="entry name" value="HAMP_dom"/>
</dbReference>
<evidence type="ECO:0000256" key="1">
    <source>
        <dbReference type="ARBA" id="ARBA00000085"/>
    </source>
</evidence>
<keyword evidence="8 17" id="KW-0418">Kinase</keyword>
<dbReference type="SUPFAM" id="SSF55785">
    <property type="entry name" value="PYP-like sensor domain (PAS domain)"/>
    <property type="match status" value="1"/>
</dbReference>
<dbReference type="SUPFAM" id="SSF55874">
    <property type="entry name" value="ATPase domain of HSP90 chaperone/DNA topoisomerase II/histidine kinase"/>
    <property type="match status" value="1"/>
</dbReference>
<dbReference type="STRING" id="1075417.SAMN05421823_101622"/>
<dbReference type="Pfam" id="PF00672">
    <property type="entry name" value="HAMP"/>
    <property type="match status" value="1"/>
</dbReference>
<dbReference type="EMBL" id="FNFO01000001">
    <property type="protein sequence ID" value="SDK00060.1"/>
    <property type="molecule type" value="Genomic_DNA"/>
</dbReference>
<dbReference type="EC" id="2.7.13.3" evidence="3"/>